<gene>
    <name evidence="1" type="ORF">ElyMa_000385800</name>
</gene>
<dbReference type="EMBL" id="BMAT01000774">
    <property type="protein sequence ID" value="GFR72727.1"/>
    <property type="molecule type" value="Genomic_DNA"/>
</dbReference>
<protein>
    <submittedName>
        <fullName evidence="1">Uncharacterized protein</fullName>
    </submittedName>
</protein>
<sequence length="103" mass="11439">MCRLFSCLSVGIIPEKGETRLNQCCATKSVQVYRPLSASNAADHKAVDKMILGNRCIKQKDIAKELEISKERVQHIITDILGYRNLSVCKVGTANVCRTTETL</sequence>
<dbReference type="Proteomes" id="UP000762676">
    <property type="component" value="Unassembled WGS sequence"/>
</dbReference>
<keyword evidence="2" id="KW-1185">Reference proteome</keyword>
<evidence type="ECO:0000313" key="2">
    <source>
        <dbReference type="Proteomes" id="UP000762676"/>
    </source>
</evidence>
<comment type="caution">
    <text evidence="1">The sequence shown here is derived from an EMBL/GenBank/DDBJ whole genome shotgun (WGS) entry which is preliminary data.</text>
</comment>
<reference evidence="1 2" key="1">
    <citation type="journal article" date="2021" name="Elife">
        <title>Chloroplast acquisition without the gene transfer in kleptoplastic sea slugs, Plakobranchus ocellatus.</title>
        <authorList>
            <person name="Maeda T."/>
            <person name="Takahashi S."/>
            <person name="Yoshida T."/>
            <person name="Shimamura S."/>
            <person name="Takaki Y."/>
            <person name="Nagai Y."/>
            <person name="Toyoda A."/>
            <person name="Suzuki Y."/>
            <person name="Arimoto A."/>
            <person name="Ishii H."/>
            <person name="Satoh N."/>
            <person name="Nishiyama T."/>
            <person name="Hasebe M."/>
            <person name="Maruyama T."/>
            <person name="Minagawa J."/>
            <person name="Obokata J."/>
            <person name="Shigenobu S."/>
        </authorList>
    </citation>
    <scope>NUCLEOTIDE SEQUENCE [LARGE SCALE GENOMIC DNA]</scope>
</reference>
<accession>A0AAV4FH46</accession>
<organism evidence="1 2">
    <name type="scientific">Elysia marginata</name>
    <dbReference type="NCBI Taxonomy" id="1093978"/>
    <lineage>
        <taxon>Eukaryota</taxon>
        <taxon>Metazoa</taxon>
        <taxon>Spiralia</taxon>
        <taxon>Lophotrochozoa</taxon>
        <taxon>Mollusca</taxon>
        <taxon>Gastropoda</taxon>
        <taxon>Heterobranchia</taxon>
        <taxon>Euthyneura</taxon>
        <taxon>Panpulmonata</taxon>
        <taxon>Sacoglossa</taxon>
        <taxon>Placobranchoidea</taxon>
        <taxon>Plakobranchidae</taxon>
        <taxon>Elysia</taxon>
    </lineage>
</organism>
<proteinExistence type="predicted"/>
<name>A0AAV4FH46_9GAST</name>
<evidence type="ECO:0000313" key="1">
    <source>
        <dbReference type="EMBL" id="GFR72727.1"/>
    </source>
</evidence>
<dbReference type="AlphaFoldDB" id="A0AAV4FH46"/>